<feature type="compositionally biased region" description="Low complexity" evidence="1">
    <location>
        <begin position="149"/>
        <end position="167"/>
    </location>
</feature>
<accession>A0A9Q0JGS7</accession>
<feature type="region of interest" description="Disordered" evidence="1">
    <location>
        <begin position="145"/>
        <end position="169"/>
    </location>
</feature>
<dbReference type="Proteomes" id="UP001141552">
    <property type="component" value="Unassembled WGS sequence"/>
</dbReference>
<reference evidence="2" key="2">
    <citation type="journal article" date="2023" name="Plants (Basel)">
        <title>Annotation of the Turnera subulata (Passifloraceae) Draft Genome Reveals the S-Locus Evolved after the Divergence of Turneroideae from Passifloroideae in a Stepwise Manner.</title>
        <authorList>
            <person name="Henning P.M."/>
            <person name="Roalson E.H."/>
            <person name="Mir W."/>
            <person name="McCubbin A.G."/>
            <person name="Shore J.S."/>
        </authorList>
    </citation>
    <scope>NUCLEOTIDE SEQUENCE</scope>
    <source>
        <strain evidence="2">F60SS</strain>
    </source>
</reference>
<evidence type="ECO:0000313" key="3">
    <source>
        <dbReference type="Proteomes" id="UP001141552"/>
    </source>
</evidence>
<feature type="region of interest" description="Disordered" evidence="1">
    <location>
        <begin position="41"/>
        <end position="93"/>
    </location>
</feature>
<keyword evidence="3" id="KW-1185">Reference proteome</keyword>
<feature type="compositionally biased region" description="Basic and acidic residues" evidence="1">
    <location>
        <begin position="84"/>
        <end position="93"/>
    </location>
</feature>
<name>A0A9Q0JGS7_9ROSI</name>
<evidence type="ECO:0000313" key="2">
    <source>
        <dbReference type="EMBL" id="KAJ4841139.1"/>
    </source>
</evidence>
<protein>
    <submittedName>
        <fullName evidence="2">Uncharacterized protein</fullName>
    </submittedName>
</protein>
<organism evidence="2 3">
    <name type="scientific">Turnera subulata</name>
    <dbReference type="NCBI Taxonomy" id="218843"/>
    <lineage>
        <taxon>Eukaryota</taxon>
        <taxon>Viridiplantae</taxon>
        <taxon>Streptophyta</taxon>
        <taxon>Embryophyta</taxon>
        <taxon>Tracheophyta</taxon>
        <taxon>Spermatophyta</taxon>
        <taxon>Magnoliopsida</taxon>
        <taxon>eudicotyledons</taxon>
        <taxon>Gunneridae</taxon>
        <taxon>Pentapetalae</taxon>
        <taxon>rosids</taxon>
        <taxon>fabids</taxon>
        <taxon>Malpighiales</taxon>
        <taxon>Passifloraceae</taxon>
        <taxon>Turnera</taxon>
    </lineage>
</organism>
<gene>
    <name evidence="2" type="ORF">Tsubulata_006431</name>
</gene>
<dbReference type="EMBL" id="JAKUCV010002878">
    <property type="protein sequence ID" value="KAJ4841139.1"/>
    <property type="molecule type" value="Genomic_DNA"/>
</dbReference>
<evidence type="ECO:0000256" key="1">
    <source>
        <dbReference type="SAM" id="MobiDB-lite"/>
    </source>
</evidence>
<dbReference type="AlphaFoldDB" id="A0A9Q0JGS7"/>
<comment type="caution">
    <text evidence="2">The sequence shown here is derived from an EMBL/GenBank/DDBJ whole genome shotgun (WGS) entry which is preliminary data.</text>
</comment>
<proteinExistence type="predicted"/>
<reference evidence="2" key="1">
    <citation type="submission" date="2022-02" db="EMBL/GenBank/DDBJ databases">
        <authorList>
            <person name="Henning P.M."/>
            <person name="McCubbin A.G."/>
            <person name="Shore J.S."/>
        </authorList>
    </citation>
    <scope>NUCLEOTIDE SEQUENCE</scope>
    <source>
        <strain evidence="2">F60SS</strain>
        <tissue evidence="2">Leaves</tissue>
    </source>
</reference>
<feature type="compositionally biased region" description="Polar residues" evidence="1">
    <location>
        <begin position="58"/>
        <end position="68"/>
    </location>
</feature>
<dbReference type="OrthoDB" id="1162579at2759"/>
<sequence length="205" mass="22264">MAGIFLAKRATINLTKASSKEHARYIDFATRTSASYVQAAQGRNTVTDQARWEGPDPTGSTPGVSSGAKNDPTRQGMYDSKQSGLDKEDDRGRGATQFMADTVKEGVRKATEIADALGDSAKKTVDGAWDAAKEGNQRIRETVADSGNNDKYNNNTNNHANDNNTANPDPVVVEMHKIDGPIDTVEYRNIEQNMDDLKKVGDRAD</sequence>